<sequence length="294" mass="34189">MKYKDLFFRCLFGQCIGLCFGCYGFCANNLPKNTWLFLTIGIFFITLFTLNELFFKGKGNPPHKEIFICSFSIIGVVLFMLYAYRLTQSYYVAFISQLIYPINVIYKVYIRKEKENITITKLFLFLMLVIITFFINKNNDIFTFSILATIFALLGNIAIIVNLYLVQNIIKKCNVKLHLRYLSLYSFIIGLILTSILDRKHFLPMNEILPFYKNNIFYILGYSLFLSSAYLMNPRYVKKYKPICFQTSMLSSSSYLGIAKMIGPNFSYVKLGLYLVCITSSIILTIYSDAEEEI</sequence>
<reference evidence="3" key="1">
    <citation type="journal article" date="2013" name="PLoS Genet.">
        <title>The genome of Spraguea lophii and the basis of host-microsporidian interactions.</title>
        <authorList>
            <person name="Campbell S.E."/>
            <person name="Williams T.A."/>
            <person name="Yousuf A."/>
            <person name="Soanes D.M."/>
            <person name="Paszkiewicz K.H."/>
            <person name="Williams B.A.P."/>
        </authorList>
    </citation>
    <scope>NUCLEOTIDE SEQUENCE [LARGE SCALE GENOMIC DNA]</scope>
    <source>
        <strain evidence="3">42_110</strain>
    </source>
</reference>
<dbReference type="OMA" id="VFIAQLM"/>
<feature type="transmembrane region" description="Helical" evidence="1">
    <location>
        <begin position="216"/>
        <end position="233"/>
    </location>
</feature>
<dbReference type="Proteomes" id="UP000014978">
    <property type="component" value="Unassembled WGS sequence"/>
</dbReference>
<keyword evidence="1" id="KW-1133">Transmembrane helix</keyword>
<dbReference type="VEuPathDB" id="MicrosporidiaDB:SLOPH_898"/>
<keyword evidence="1" id="KW-0472">Membrane</keyword>
<name>S7XJ72_SPRLO</name>
<feature type="transmembrane region" description="Helical" evidence="1">
    <location>
        <begin position="268"/>
        <end position="287"/>
    </location>
</feature>
<evidence type="ECO:0000256" key="1">
    <source>
        <dbReference type="SAM" id="Phobius"/>
    </source>
</evidence>
<feature type="transmembrane region" description="Helical" evidence="1">
    <location>
        <begin position="90"/>
        <end position="110"/>
    </location>
</feature>
<evidence type="ECO:0008006" key="4">
    <source>
        <dbReference type="Google" id="ProtNLM"/>
    </source>
</evidence>
<protein>
    <recommendedName>
        <fullName evidence="4">EamA domain-containing protein</fullName>
    </recommendedName>
</protein>
<feature type="transmembrane region" description="Helical" evidence="1">
    <location>
        <begin position="141"/>
        <end position="165"/>
    </location>
</feature>
<dbReference type="EMBL" id="ATCN01000411">
    <property type="protein sequence ID" value="EPR79074.1"/>
    <property type="molecule type" value="Genomic_DNA"/>
</dbReference>
<feature type="transmembrane region" description="Helical" evidence="1">
    <location>
        <begin position="66"/>
        <end position="84"/>
    </location>
</feature>
<proteinExistence type="predicted"/>
<dbReference type="InParanoid" id="S7XJ72"/>
<keyword evidence="3" id="KW-1185">Reference proteome</keyword>
<accession>S7XJ72</accession>
<feature type="transmembrane region" description="Helical" evidence="1">
    <location>
        <begin position="177"/>
        <end position="196"/>
    </location>
</feature>
<dbReference type="AlphaFoldDB" id="S7XJ72"/>
<keyword evidence="1" id="KW-0812">Transmembrane</keyword>
<organism evidence="2 3">
    <name type="scientific">Spraguea lophii (strain 42_110)</name>
    <name type="common">Microsporidian parasite</name>
    <dbReference type="NCBI Taxonomy" id="1358809"/>
    <lineage>
        <taxon>Eukaryota</taxon>
        <taxon>Fungi</taxon>
        <taxon>Fungi incertae sedis</taxon>
        <taxon>Microsporidia</taxon>
        <taxon>Spragueidae</taxon>
        <taxon>Spraguea</taxon>
    </lineage>
</organism>
<gene>
    <name evidence="2" type="ORF">SLOPH_898</name>
</gene>
<comment type="caution">
    <text evidence="2">The sequence shown here is derived from an EMBL/GenBank/DDBJ whole genome shotgun (WGS) entry which is preliminary data.</text>
</comment>
<evidence type="ECO:0000313" key="2">
    <source>
        <dbReference type="EMBL" id="EPR79074.1"/>
    </source>
</evidence>
<evidence type="ECO:0000313" key="3">
    <source>
        <dbReference type="Proteomes" id="UP000014978"/>
    </source>
</evidence>
<dbReference type="HOGENOM" id="CLU_947223_0_0_1"/>
<feature type="transmembrane region" description="Helical" evidence="1">
    <location>
        <begin position="117"/>
        <end position="135"/>
    </location>
</feature>
<feature type="transmembrane region" description="Helical" evidence="1">
    <location>
        <begin position="34"/>
        <end position="54"/>
    </location>
</feature>